<evidence type="ECO:0000256" key="4">
    <source>
        <dbReference type="SAM" id="SignalP"/>
    </source>
</evidence>
<dbReference type="RefSeq" id="WP_275109990.1">
    <property type="nucleotide sequence ID" value="NZ_JAKJSC010000001.1"/>
</dbReference>
<dbReference type="Gene3D" id="1.25.40.10">
    <property type="entry name" value="Tetratricopeptide repeat domain"/>
    <property type="match status" value="1"/>
</dbReference>
<feature type="domain" description="Tail specific protease" evidence="5">
    <location>
        <begin position="122"/>
        <end position="315"/>
    </location>
</feature>
<evidence type="ECO:0000259" key="5">
    <source>
        <dbReference type="SMART" id="SM00245"/>
    </source>
</evidence>
<evidence type="ECO:0000313" key="7">
    <source>
        <dbReference type="Proteomes" id="UP001528920"/>
    </source>
</evidence>
<evidence type="ECO:0000256" key="1">
    <source>
        <dbReference type="ARBA" id="ARBA00022737"/>
    </source>
</evidence>
<dbReference type="SMART" id="SM00028">
    <property type="entry name" value="TPR"/>
    <property type="match status" value="1"/>
</dbReference>
<proteinExistence type="predicted"/>
<sequence length="421" mass="46718">MKTQIKALLILLMMGLSSSSIAQNKPVELKKTEIVKVIGTVEKQLLERYVDLDVAKKMSAAIKSNLASGNYDAITNSKAFAQKLTRDLQAISKDKHLKLNFEPRRIANSKRILSSADSVKQANKMHKGMQRSNYGLQVAKVIEGNIGYLNIKYFADAAIAKETYQAALAFLSNTNALIIDLRENGGGQPSTVKLLSSYFFEQHEVLLNTFYSRFNKETEEFRTEKEIDGKRLPNMKLFILTSEKTFSAAEAFAYNLKHLNRAVIIGETTRGGANRTKRMPINQNFSISVPYIQAIHPVSKSNWEGVGVIPNIETTSKEAFALAYVEAINQTMGNHPAKNTILNRAGYSFLNSNAFSDAIGILKANAELHPTDANAWDSLGEAYLKTGDKENALQFYKKALAIDPTLPSALEVVNKLETKNQ</sequence>
<keyword evidence="1" id="KW-0677">Repeat</keyword>
<evidence type="ECO:0000256" key="3">
    <source>
        <dbReference type="PROSITE-ProRule" id="PRU00339"/>
    </source>
</evidence>
<dbReference type="InterPro" id="IPR005151">
    <property type="entry name" value="Tail-specific_protease"/>
</dbReference>
<feature type="signal peptide" evidence="4">
    <location>
        <begin position="1"/>
        <end position="22"/>
    </location>
</feature>
<keyword evidence="4" id="KW-0732">Signal</keyword>
<evidence type="ECO:0000256" key="2">
    <source>
        <dbReference type="ARBA" id="ARBA00022803"/>
    </source>
</evidence>
<dbReference type="PANTHER" id="PTHR11261">
    <property type="entry name" value="INTERPHOTORECEPTOR RETINOID-BINDING PROTEIN"/>
    <property type="match status" value="1"/>
</dbReference>
<dbReference type="PROSITE" id="PS50005">
    <property type="entry name" value="TPR"/>
    <property type="match status" value="1"/>
</dbReference>
<dbReference type="SUPFAM" id="SSF52096">
    <property type="entry name" value="ClpP/crotonase"/>
    <property type="match status" value="1"/>
</dbReference>
<dbReference type="EMBL" id="JAKJSC010000001">
    <property type="protein sequence ID" value="MDE5418664.1"/>
    <property type="molecule type" value="Genomic_DNA"/>
</dbReference>
<organism evidence="6 7">
    <name type="scientific">Paralabilibaculum antarcticum</name>
    <dbReference type="NCBI Taxonomy" id="2912572"/>
    <lineage>
        <taxon>Bacteria</taxon>
        <taxon>Pseudomonadati</taxon>
        <taxon>Bacteroidota</taxon>
        <taxon>Bacteroidia</taxon>
        <taxon>Marinilabiliales</taxon>
        <taxon>Marinifilaceae</taxon>
        <taxon>Paralabilibaculum</taxon>
    </lineage>
</organism>
<dbReference type="Proteomes" id="UP001528920">
    <property type="component" value="Unassembled WGS sequence"/>
</dbReference>
<gene>
    <name evidence="6" type="ORF">L3049_11660</name>
</gene>
<dbReference type="CDD" id="cd07563">
    <property type="entry name" value="Peptidase_S41_IRBP"/>
    <property type="match status" value="1"/>
</dbReference>
<dbReference type="PROSITE" id="PS50293">
    <property type="entry name" value="TPR_REGION"/>
    <property type="match status" value="1"/>
</dbReference>
<accession>A0ABT5VWH6</accession>
<dbReference type="Pfam" id="PF11918">
    <property type="entry name" value="Peptidase_S41_N"/>
    <property type="match status" value="1"/>
</dbReference>
<keyword evidence="2 3" id="KW-0802">TPR repeat</keyword>
<dbReference type="Pfam" id="PF07719">
    <property type="entry name" value="TPR_2"/>
    <property type="match status" value="1"/>
</dbReference>
<dbReference type="SUPFAM" id="SSF48452">
    <property type="entry name" value="TPR-like"/>
    <property type="match status" value="1"/>
</dbReference>
<feature type="repeat" description="TPR" evidence="3">
    <location>
        <begin position="373"/>
        <end position="406"/>
    </location>
</feature>
<dbReference type="Gene3D" id="3.30.750.44">
    <property type="match status" value="1"/>
</dbReference>
<reference evidence="6 7" key="1">
    <citation type="submission" date="2022-01" db="EMBL/GenBank/DDBJ databases">
        <title>Labilibaculum sp. nov, a marine bacterium isolated from Antarctica.</title>
        <authorList>
            <person name="Dai W."/>
        </authorList>
    </citation>
    <scope>NUCLEOTIDE SEQUENCE [LARGE SCALE GENOMIC DNA]</scope>
    <source>
        <strain evidence="6 7">DW002</strain>
    </source>
</reference>
<dbReference type="SMART" id="SM00245">
    <property type="entry name" value="TSPc"/>
    <property type="match status" value="1"/>
</dbReference>
<dbReference type="InterPro" id="IPR013105">
    <property type="entry name" value="TPR_2"/>
</dbReference>
<dbReference type="Pfam" id="PF03572">
    <property type="entry name" value="Peptidase_S41"/>
    <property type="match status" value="1"/>
</dbReference>
<dbReference type="PANTHER" id="PTHR11261:SF3">
    <property type="entry name" value="RETINOL-BINDING PROTEIN 3"/>
    <property type="match status" value="1"/>
</dbReference>
<dbReference type="InterPro" id="IPR019734">
    <property type="entry name" value="TPR_rpt"/>
</dbReference>
<dbReference type="InterPro" id="IPR011990">
    <property type="entry name" value="TPR-like_helical_dom_sf"/>
</dbReference>
<dbReference type="InterPro" id="IPR029045">
    <property type="entry name" value="ClpP/crotonase-like_dom_sf"/>
</dbReference>
<name>A0ABT5VWH6_9BACT</name>
<protein>
    <submittedName>
        <fullName evidence="6">S41 family peptidase</fullName>
    </submittedName>
</protein>
<feature type="chain" id="PRO_5046822682" evidence="4">
    <location>
        <begin position="23"/>
        <end position="421"/>
    </location>
</feature>
<comment type="caution">
    <text evidence="6">The sequence shown here is derived from an EMBL/GenBank/DDBJ whole genome shotgun (WGS) entry which is preliminary data.</text>
</comment>
<dbReference type="Gene3D" id="3.90.226.10">
    <property type="entry name" value="2-enoyl-CoA Hydratase, Chain A, domain 1"/>
    <property type="match status" value="1"/>
</dbReference>
<keyword evidence="7" id="KW-1185">Reference proteome</keyword>
<evidence type="ECO:0000313" key="6">
    <source>
        <dbReference type="EMBL" id="MDE5418664.1"/>
    </source>
</evidence>